<dbReference type="OrthoDB" id="2998253at2759"/>
<protein>
    <recommendedName>
        <fullName evidence="1">F-box domain-containing protein</fullName>
    </recommendedName>
</protein>
<accession>A0A9P7F1Z6</accession>
<feature type="domain" description="F-box" evidence="1">
    <location>
        <begin position="11"/>
        <end position="66"/>
    </location>
</feature>
<organism evidence="2 3">
    <name type="scientific">Suillus discolor</name>
    <dbReference type="NCBI Taxonomy" id="1912936"/>
    <lineage>
        <taxon>Eukaryota</taxon>
        <taxon>Fungi</taxon>
        <taxon>Dikarya</taxon>
        <taxon>Basidiomycota</taxon>
        <taxon>Agaricomycotina</taxon>
        <taxon>Agaricomycetes</taxon>
        <taxon>Agaricomycetidae</taxon>
        <taxon>Boletales</taxon>
        <taxon>Suillineae</taxon>
        <taxon>Suillaceae</taxon>
        <taxon>Suillus</taxon>
    </lineage>
</organism>
<evidence type="ECO:0000313" key="3">
    <source>
        <dbReference type="Proteomes" id="UP000823399"/>
    </source>
</evidence>
<sequence length="297" mass="33838">MNLHEELVFDLCRLPTEVLCHIFIHCLPQTDCTSPNSESPPLLLTRICRRWREVAADMPSLWCRLSMNIDHADSRNWRQAVFGYDLWLKRTQGCPLSLEIMCIENDTTDLRNLLQPYISQILSLKVTFDRAVTPEILLNDLPALQELQVVIYCGFKDRDTLSPILTSISRLFTLRSLNLNTLDCHGIKCLSHLNLTNVDLFTSSPANIINLLQTFPTLSSLKIEMLVDGGLPCEPLTHSSIQLLSIQVIVRVLFHPAPILVRLFNALTLPNLRVLRVEGGSWPCVEDLISYYKYVVK</sequence>
<name>A0A9P7F1Z6_9AGAM</name>
<dbReference type="InterPro" id="IPR001810">
    <property type="entry name" value="F-box_dom"/>
</dbReference>
<evidence type="ECO:0000259" key="1">
    <source>
        <dbReference type="Pfam" id="PF12937"/>
    </source>
</evidence>
<proteinExistence type="predicted"/>
<gene>
    <name evidence="2" type="ORF">F5147DRAFT_705371</name>
</gene>
<dbReference type="Pfam" id="PF12937">
    <property type="entry name" value="F-box-like"/>
    <property type="match status" value="1"/>
</dbReference>
<comment type="caution">
    <text evidence="2">The sequence shown here is derived from an EMBL/GenBank/DDBJ whole genome shotgun (WGS) entry which is preliminary data.</text>
</comment>
<dbReference type="RefSeq" id="XP_041290654.1">
    <property type="nucleotide sequence ID" value="XM_041437942.1"/>
</dbReference>
<dbReference type="Proteomes" id="UP000823399">
    <property type="component" value="Unassembled WGS sequence"/>
</dbReference>
<evidence type="ECO:0000313" key="2">
    <source>
        <dbReference type="EMBL" id="KAG2103757.1"/>
    </source>
</evidence>
<dbReference type="GeneID" id="64700201"/>
<dbReference type="AlphaFoldDB" id="A0A9P7F1Z6"/>
<dbReference type="EMBL" id="JABBWM010000043">
    <property type="protein sequence ID" value="KAG2103757.1"/>
    <property type="molecule type" value="Genomic_DNA"/>
</dbReference>
<dbReference type="Gene3D" id="1.20.1280.50">
    <property type="match status" value="1"/>
</dbReference>
<keyword evidence="3" id="KW-1185">Reference proteome</keyword>
<dbReference type="SUPFAM" id="SSF52047">
    <property type="entry name" value="RNI-like"/>
    <property type="match status" value="1"/>
</dbReference>
<reference evidence="2" key="1">
    <citation type="journal article" date="2020" name="New Phytol.">
        <title>Comparative genomics reveals dynamic genome evolution in host specialist ectomycorrhizal fungi.</title>
        <authorList>
            <person name="Lofgren L.A."/>
            <person name="Nguyen N.H."/>
            <person name="Vilgalys R."/>
            <person name="Ruytinx J."/>
            <person name="Liao H.L."/>
            <person name="Branco S."/>
            <person name="Kuo A."/>
            <person name="LaButti K."/>
            <person name="Lipzen A."/>
            <person name="Andreopoulos W."/>
            <person name="Pangilinan J."/>
            <person name="Riley R."/>
            <person name="Hundley H."/>
            <person name="Na H."/>
            <person name="Barry K."/>
            <person name="Grigoriev I.V."/>
            <person name="Stajich J.E."/>
            <person name="Kennedy P.G."/>
        </authorList>
    </citation>
    <scope>NUCLEOTIDE SEQUENCE</scope>
    <source>
        <strain evidence="2">FC423</strain>
    </source>
</reference>